<name>A0ACC3DX36_9PEZI</name>
<sequence>MSTKITGAGGTSHAWTEEKVTQLLMTIILNKGVTSSDWKEVAREMGPDYSASGVMQKFNKVRKAHEKRLKAGSTGTALAETSSAQGDDAKAGKRGGGKKGVATAKKGGQTGKRKEMNDDGSDDSVAEEAPKKKTKKAKMVEADDDAEEQV</sequence>
<dbReference type="EMBL" id="JAWDJW010000179">
    <property type="protein sequence ID" value="KAK3081387.1"/>
    <property type="molecule type" value="Genomic_DNA"/>
</dbReference>
<evidence type="ECO:0000313" key="2">
    <source>
        <dbReference type="Proteomes" id="UP001186974"/>
    </source>
</evidence>
<comment type="caution">
    <text evidence="1">The sequence shown here is derived from an EMBL/GenBank/DDBJ whole genome shotgun (WGS) entry which is preliminary data.</text>
</comment>
<organism evidence="1 2">
    <name type="scientific">Coniosporium uncinatum</name>
    <dbReference type="NCBI Taxonomy" id="93489"/>
    <lineage>
        <taxon>Eukaryota</taxon>
        <taxon>Fungi</taxon>
        <taxon>Dikarya</taxon>
        <taxon>Ascomycota</taxon>
        <taxon>Pezizomycotina</taxon>
        <taxon>Dothideomycetes</taxon>
        <taxon>Dothideomycetes incertae sedis</taxon>
        <taxon>Coniosporium</taxon>
    </lineage>
</organism>
<accession>A0ACC3DX36</accession>
<reference evidence="1" key="1">
    <citation type="submission" date="2024-09" db="EMBL/GenBank/DDBJ databases">
        <title>Black Yeasts Isolated from many extreme environments.</title>
        <authorList>
            <person name="Coleine C."/>
            <person name="Stajich J.E."/>
            <person name="Selbmann L."/>
        </authorList>
    </citation>
    <scope>NUCLEOTIDE SEQUENCE</scope>
    <source>
        <strain evidence="1">CCFEE 5737</strain>
    </source>
</reference>
<keyword evidence="2" id="KW-1185">Reference proteome</keyword>
<gene>
    <name evidence="1" type="ORF">LTS18_007189</name>
</gene>
<protein>
    <submittedName>
        <fullName evidence="1">Uncharacterized protein</fullName>
    </submittedName>
</protein>
<evidence type="ECO:0000313" key="1">
    <source>
        <dbReference type="EMBL" id="KAK3081387.1"/>
    </source>
</evidence>
<dbReference type="Proteomes" id="UP001186974">
    <property type="component" value="Unassembled WGS sequence"/>
</dbReference>
<proteinExistence type="predicted"/>